<dbReference type="FunFam" id="1.10.472.10:FF:000001">
    <property type="entry name" value="G2/mitotic-specific cyclin"/>
    <property type="match status" value="1"/>
</dbReference>
<dbReference type="Pfam" id="PF00134">
    <property type="entry name" value="Cyclin_N"/>
    <property type="match status" value="1"/>
</dbReference>
<dbReference type="InterPro" id="IPR048258">
    <property type="entry name" value="Cyclins_cyclin-box"/>
</dbReference>
<dbReference type="Pfam" id="PF02984">
    <property type="entry name" value="Cyclin_C"/>
    <property type="match status" value="1"/>
</dbReference>
<feature type="domain" description="Cyclin C-terminal" evidence="7">
    <location>
        <begin position="615"/>
        <end position="730"/>
    </location>
</feature>
<dbReference type="GO" id="GO:0051301">
    <property type="term" value="P:cell division"/>
    <property type="evidence" value="ECO:0007669"/>
    <property type="project" value="UniProtKB-KW"/>
</dbReference>
<dbReference type="InterPro" id="IPR004367">
    <property type="entry name" value="Cyclin_C-dom"/>
</dbReference>
<sequence length="785" mass="86574">MDAKPAQRTFRANSTITNENMAPVAFANNHQRTKSTGVPISKDALKDIGVMPVKPATKRTAFGDVSNVVRHVDSNTAVYGFKAATVADGHKAGLVSTAPMPAPPPPAHAKDTVGQPASTNGFLAPAQRPRNSIAPISSVPITQANTQNPLRQVPAPVQMYATGTVQPTGRTQIGAIRKATFVTSRDVHVDGAPAVARPEVAINADDAADSAIAKWDKPKRSPRHSKSQPCLKNADGLQQQKKPLRRTLSRLPIDRSNFMDVVVFADADKSAAHSPIIESESIEQQIAQSIAEPMSKPEESCNNVVDSGHSVAPGIVHSNDGGDANEAPFVDAVENFHPTSLPPLSDGSDDDIGRLREEIEAAVLETEEHLHPVEDHASYVRLVEPTPAEFMSSMPAVTMASAMSEVEEPWDDDADFYDDQAYTTAHSFRSLGDTTTGALTTVVMPKMTAKIQNELDMARAIVEEAGIPEELDDEAWDISMVAEYGDDINAYMRELELRMLPSAHYMDQQTEIQWSMRSVLMEWLIQVHSRFNLLPETLFLTVNYVDRFLSTKIVSVAKLQLVGATAIFIAAKYEEIICPSIEEIIYMVDGGYKKEEILKAERFMLSMLGFELGWPGPMSFLRRISKADEYDLDTRTLAKYFLEVTVMDERFVACPPSFLAAGAHCLARMMLYKGNWSSAHTHYSGYTWSQVRPLANTILHCCRHPGTHHAVVYDKYAHVKFKRAAVYVENEIRRGYQLPPLQAYHHSRHHLSFTDSLTDLDVDTSVAAPSDCSNAHQEMHIYAKA</sequence>
<evidence type="ECO:0000259" key="6">
    <source>
        <dbReference type="SMART" id="SM00385"/>
    </source>
</evidence>
<reference evidence="9" key="1">
    <citation type="journal article" date="2014" name="Genome Announc.">
        <title>Genome sequence of the pathogenic fungus Sporothrix schenckii (ATCC 58251).</title>
        <authorList>
            <person name="Cuomo C.A."/>
            <person name="Rodriguez-Del Valle N."/>
            <person name="Perez-Sanchez L."/>
            <person name="Abouelleil A."/>
            <person name="Goldberg J."/>
            <person name="Young S."/>
            <person name="Zeng Q."/>
            <person name="Birren B.W."/>
        </authorList>
    </citation>
    <scope>NUCLEOTIDE SEQUENCE [LARGE SCALE GENOMIC DNA]</scope>
    <source>
        <strain evidence="9">ATCC 58251 / de Perez 2211183</strain>
    </source>
</reference>
<dbReference type="OrthoDB" id="5590282at2759"/>
<dbReference type="PANTHER" id="PTHR10177">
    <property type="entry name" value="CYCLINS"/>
    <property type="match status" value="1"/>
</dbReference>
<dbReference type="AlphaFoldDB" id="U7Q4M9"/>
<proteinExistence type="inferred from homology"/>
<evidence type="ECO:0000256" key="3">
    <source>
        <dbReference type="ARBA" id="ARBA00023306"/>
    </source>
</evidence>
<dbReference type="InterPro" id="IPR039361">
    <property type="entry name" value="Cyclin"/>
</dbReference>
<dbReference type="STRING" id="1391915.U7Q4M9"/>
<evidence type="ECO:0000256" key="1">
    <source>
        <dbReference type="ARBA" id="ARBA00022618"/>
    </source>
</evidence>
<dbReference type="CDD" id="cd20512">
    <property type="entry name" value="CYCLIN_CLBs_yeast_rpt2"/>
    <property type="match status" value="1"/>
</dbReference>
<keyword evidence="9" id="KW-1185">Reference proteome</keyword>
<dbReference type="PROSITE" id="PS00292">
    <property type="entry name" value="CYCLINS"/>
    <property type="match status" value="1"/>
</dbReference>
<comment type="similarity">
    <text evidence="4">Belongs to the cyclin family.</text>
</comment>
<dbReference type="SMART" id="SM01332">
    <property type="entry name" value="Cyclin_C"/>
    <property type="match status" value="1"/>
</dbReference>
<feature type="domain" description="Cyclin-like" evidence="6">
    <location>
        <begin position="619"/>
        <end position="700"/>
    </location>
</feature>
<gene>
    <name evidence="8" type="ORF">HMPREF1624_01152</name>
</gene>
<dbReference type="Proteomes" id="UP000018087">
    <property type="component" value="Unassembled WGS sequence"/>
</dbReference>
<feature type="domain" description="Cyclin-like" evidence="6">
    <location>
        <begin position="522"/>
        <end position="606"/>
    </location>
</feature>
<dbReference type="InterPro" id="IPR036915">
    <property type="entry name" value="Cyclin-like_sf"/>
</dbReference>
<evidence type="ECO:0000313" key="9">
    <source>
        <dbReference type="Proteomes" id="UP000018087"/>
    </source>
</evidence>
<evidence type="ECO:0000259" key="7">
    <source>
        <dbReference type="SMART" id="SM01332"/>
    </source>
</evidence>
<dbReference type="InterPro" id="IPR013763">
    <property type="entry name" value="Cyclin-like_dom"/>
</dbReference>
<evidence type="ECO:0000256" key="5">
    <source>
        <dbReference type="SAM" id="MobiDB-lite"/>
    </source>
</evidence>
<keyword evidence="1" id="KW-0132">Cell division</keyword>
<accession>U7Q4M9</accession>
<dbReference type="SUPFAM" id="SSF47954">
    <property type="entry name" value="Cyclin-like"/>
    <property type="match status" value="2"/>
</dbReference>
<protein>
    <submittedName>
        <fullName evidence="8">Uncharacterized protein</fullName>
    </submittedName>
</protein>
<feature type="region of interest" description="Disordered" evidence="5">
    <location>
        <begin position="215"/>
        <end position="249"/>
    </location>
</feature>
<dbReference type="eggNOG" id="KOG0653">
    <property type="taxonomic scope" value="Eukaryota"/>
</dbReference>
<evidence type="ECO:0000313" key="8">
    <source>
        <dbReference type="EMBL" id="ERT02849.1"/>
    </source>
</evidence>
<evidence type="ECO:0000256" key="2">
    <source>
        <dbReference type="ARBA" id="ARBA00023127"/>
    </source>
</evidence>
<dbReference type="EMBL" id="KI440842">
    <property type="protein sequence ID" value="ERT02849.1"/>
    <property type="molecule type" value="Genomic_DNA"/>
</dbReference>
<dbReference type="InterPro" id="IPR006671">
    <property type="entry name" value="Cyclin_N"/>
</dbReference>
<evidence type="ECO:0000256" key="4">
    <source>
        <dbReference type="RuleBase" id="RU000383"/>
    </source>
</evidence>
<keyword evidence="3" id="KW-0131">Cell cycle</keyword>
<organism evidence="8 9">
    <name type="scientific">Sporothrix schenckii (strain ATCC 58251 / de Perez 2211183)</name>
    <name type="common">Rose-picker's disease fungus</name>
    <dbReference type="NCBI Taxonomy" id="1391915"/>
    <lineage>
        <taxon>Eukaryota</taxon>
        <taxon>Fungi</taxon>
        <taxon>Dikarya</taxon>
        <taxon>Ascomycota</taxon>
        <taxon>Pezizomycotina</taxon>
        <taxon>Sordariomycetes</taxon>
        <taxon>Sordariomycetidae</taxon>
        <taxon>Ophiostomatales</taxon>
        <taxon>Ophiostomataceae</taxon>
        <taxon>Sporothrix</taxon>
    </lineage>
</organism>
<name>U7Q4M9_SPOS1</name>
<dbReference type="SMART" id="SM00385">
    <property type="entry name" value="CYCLIN"/>
    <property type="match status" value="2"/>
</dbReference>
<dbReference type="Gene3D" id="1.10.472.10">
    <property type="entry name" value="Cyclin-like"/>
    <property type="match status" value="2"/>
</dbReference>
<dbReference type="HOGENOM" id="CLU_020695_9_0_1"/>
<keyword evidence="2 4" id="KW-0195">Cyclin</keyword>